<dbReference type="EMBL" id="JGDS01000062">
    <property type="protein sequence ID" value="EXZ71920.1"/>
    <property type="molecule type" value="Genomic_DNA"/>
</dbReference>
<name>A0A016AKJ9_BACFG</name>
<accession>A0A016AKJ9</accession>
<dbReference type="AlphaFoldDB" id="A0A016AKJ9"/>
<proteinExistence type="predicted"/>
<evidence type="ECO:0000313" key="2">
    <source>
        <dbReference type="Proteomes" id="UP000020938"/>
    </source>
</evidence>
<reference evidence="1 2" key="1">
    <citation type="submission" date="2014-02" db="EMBL/GenBank/DDBJ databases">
        <authorList>
            <person name="Sears C."/>
            <person name="Carroll K."/>
            <person name="Sack B.R."/>
            <person name="Qadri F."/>
            <person name="Myers L.L."/>
            <person name="Chung G.-T."/>
            <person name="Escheverria P."/>
            <person name="Fraser C.M."/>
            <person name="Sadzewicz L."/>
            <person name="Shefchek K.A."/>
            <person name="Tallon L."/>
            <person name="Das S.P."/>
            <person name="Daugherty S."/>
            <person name="Mongodin E.F."/>
        </authorList>
    </citation>
    <scope>NUCLEOTIDE SEQUENCE [LARGE SCALE GENOMIC DNA]</scope>
    <source>
        <strain evidence="1 2">3976T8</strain>
    </source>
</reference>
<dbReference type="PATRIC" id="fig|1339314.3.peg.3861"/>
<sequence>MLFYVFNDVLAETDTCMQCHVEYTRIEDLSGETGEGCPPR</sequence>
<organism evidence="1 2">
    <name type="scientific">Bacteroides fragilis str. 3976T8</name>
    <dbReference type="NCBI Taxonomy" id="1339314"/>
    <lineage>
        <taxon>Bacteria</taxon>
        <taxon>Pseudomonadati</taxon>
        <taxon>Bacteroidota</taxon>
        <taxon>Bacteroidia</taxon>
        <taxon>Bacteroidales</taxon>
        <taxon>Bacteroidaceae</taxon>
        <taxon>Bacteroides</taxon>
    </lineage>
</organism>
<evidence type="ECO:0000313" key="1">
    <source>
        <dbReference type="EMBL" id="EXZ71920.1"/>
    </source>
</evidence>
<comment type="caution">
    <text evidence="1">The sequence shown here is derived from an EMBL/GenBank/DDBJ whole genome shotgun (WGS) entry which is preliminary data.</text>
</comment>
<dbReference type="Proteomes" id="UP000020938">
    <property type="component" value="Unassembled WGS sequence"/>
</dbReference>
<protein>
    <submittedName>
        <fullName evidence="1">Uncharacterized protein</fullName>
    </submittedName>
</protein>
<gene>
    <name evidence="1" type="ORF">M123_3709</name>
</gene>